<dbReference type="PROSITE" id="PS50883">
    <property type="entry name" value="EAL"/>
    <property type="match status" value="1"/>
</dbReference>
<dbReference type="AlphaFoldDB" id="A0A316C102"/>
<protein>
    <submittedName>
        <fullName evidence="3">EAL domain-containing protein (Putative c-di-GMP-specific phosphodiesterase class I)</fullName>
    </submittedName>
</protein>
<evidence type="ECO:0000313" key="3">
    <source>
        <dbReference type="EMBL" id="PWJ80538.1"/>
    </source>
</evidence>
<dbReference type="SUPFAM" id="SSF141868">
    <property type="entry name" value="EAL domain-like"/>
    <property type="match status" value="1"/>
</dbReference>
<feature type="compositionally biased region" description="Low complexity" evidence="1">
    <location>
        <begin position="280"/>
        <end position="292"/>
    </location>
</feature>
<evidence type="ECO:0000259" key="2">
    <source>
        <dbReference type="PROSITE" id="PS50883"/>
    </source>
</evidence>
<dbReference type="EMBL" id="QGGG01000012">
    <property type="protein sequence ID" value="PWJ80538.1"/>
    <property type="molecule type" value="Genomic_DNA"/>
</dbReference>
<evidence type="ECO:0000313" key="4">
    <source>
        <dbReference type="Proteomes" id="UP000245396"/>
    </source>
</evidence>
<dbReference type="SMART" id="SM00052">
    <property type="entry name" value="EAL"/>
    <property type="match status" value="1"/>
</dbReference>
<dbReference type="PANTHER" id="PTHR33121">
    <property type="entry name" value="CYCLIC DI-GMP PHOSPHODIESTERASE PDEF"/>
    <property type="match status" value="1"/>
</dbReference>
<feature type="domain" description="EAL" evidence="2">
    <location>
        <begin position="21"/>
        <end position="279"/>
    </location>
</feature>
<dbReference type="GO" id="GO:0071111">
    <property type="term" value="F:cyclic-guanylate-specific phosphodiesterase activity"/>
    <property type="evidence" value="ECO:0007669"/>
    <property type="project" value="InterPro"/>
</dbReference>
<dbReference type="CDD" id="cd01948">
    <property type="entry name" value="EAL"/>
    <property type="match status" value="1"/>
</dbReference>
<organism evidence="3 4">
    <name type="scientific">Pseudaminobacter salicylatoxidans</name>
    <dbReference type="NCBI Taxonomy" id="93369"/>
    <lineage>
        <taxon>Bacteria</taxon>
        <taxon>Pseudomonadati</taxon>
        <taxon>Pseudomonadota</taxon>
        <taxon>Alphaproteobacteria</taxon>
        <taxon>Hyphomicrobiales</taxon>
        <taxon>Phyllobacteriaceae</taxon>
        <taxon>Pseudaminobacter</taxon>
    </lineage>
</organism>
<evidence type="ECO:0000256" key="1">
    <source>
        <dbReference type="SAM" id="MobiDB-lite"/>
    </source>
</evidence>
<dbReference type="InterPro" id="IPR035919">
    <property type="entry name" value="EAL_sf"/>
</dbReference>
<dbReference type="InterPro" id="IPR001633">
    <property type="entry name" value="EAL_dom"/>
</dbReference>
<reference evidence="3 4" key="1">
    <citation type="submission" date="2018-05" db="EMBL/GenBank/DDBJ databases">
        <title>Genomic Encyclopedia of Type Strains, Phase IV (KMG-IV): sequencing the most valuable type-strain genomes for metagenomic binning, comparative biology and taxonomic classification.</title>
        <authorList>
            <person name="Goeker M."/>
        </authorList>
    </citation>
    <scope>NUCLEOTIDE SEQUENCE [LARGE SCALE GENOMIC DNA]</scope>
    <source>
        <strain evidence="3 4">DSM 6986</strain>
    </source>
</reference>
<dbReference type="Proteomes" id="UP000245396">
    <property type="component" value="Unassembled WGS sequence"/>
</dbReference>
<feature type="region of interest" description="Disordered" evidence="1">
    <location>
        <begin position="280"/>
        <end position="303"/>
    </location>
</feature>
<dbReference type="Pfam" id="PF00563">
    <property type="entry name" value="EAL"/>
    <property type="match status" value="1"/>
</dbReference>
<name>A0A316C102_PSESE</name>
<dbReference type="InterPro" id="IPR050706">
    <property type="entry name" value="Cyclic-di-GMP_PDE-like"/>
</dbReference>
<dbReference type="STRING" id="1192868.GCA_000304395_01728"/>
<proteinExistence type="predicted"/>
<accession>A0A316C102</accession>
<dbReference type="Gene3D" id="3.20.20.450">
    <property type="entry name" value="EAL domain"/>
    <property type="match status" value="1"/>
</dbReference>
<comment type="caution">
    <text evidence="3">The sequence shown here is derived from an EMBL/GenBank/DDBJ whole genome shotgun (WGS) entry which is preliminary data.</text>
</comment>
<keyword evidence="4" id="KW-1185">Reference proteome</keyword>
<dbReference type="PANTHER" id="PTHR33121:SF76">
    <property type="entry name" value="SIGNALING PROTEIN"/>
    <property type="match status" value="1"/>
</dbReference>
<gene>
    <name evidence="3" type="ORF">C7441_11279</name>
</gene>
<sequence>MSLSAVNPEQTIIVSRNVGTGRIIRQDNGIATGSWGAFLLETAFQPIFAFQPGEKPRLVAYEGLVRPSLGGERISPMIFFSAIAAGERLDVETMTRTLHLLNGAAWLPQDTSIFVNFDPSLFTERAVADSALRDMRLVMEEAGIAPGRVVCELTEQKAPSAAALRAFVEALRANGLRVAIDDYGAENSDIRRVKALQPDIVKFDAQWIGRLMVTGAGFALLTAMVEKFAEQGITTVFEGIEESWQLELAEKSGASMVQGYVLARPEIVSPGFGGRVKEAAGAASARQAPSGSTVARTTRKKSS</sequence>